<dbReference type="Pfam" id="PF13630">
    <property type="entry name" value="SdpI"/>
    <property type="match status" value="1"/>
</dbReference>
<keyword evidence="1" id="KW-1133">Transmembrane helix</keyword>
<sequence>MNVIVGAVLILSGLLVAGVGRRAATGRLGRNHLAGIRTKRSVADDESWRAVHQAAEPWMLAAGVALVLAGAAAAAIRSEGVLAAVSLGGAVLCAVLVLAASAVGHAALRDDDRDRDG</sequence>
<dbReference type="Proteomes" id="UP001596380">
    <property type="component" value="Unassembled WGS sequence"/>
</dbReference>
<reference evidence="3" key="1">
    <citation type="journal article" date="2019" name="Int. J. Syst. Evol. Microbiol.">
        <title>The Global Catalogue of Microorganisms (GCM) 10K type strain sequencing project: providing services to taxonomists for standard genome sequencing and annotation.</title>
        <authorList>
            <consortium name="The Broad Institute Genomics Platform"/>
            <consortium name="The Broad Institute Genome Sequencing Center for Infectious Disease"/>
            <person name="Wu L."/>
            <person name="Ma J."/>
        </authorList>
    </citation>
    <scope>NUCLEOTIDE SEQUENCE [LARGE SCALE GENOMIC DNA]</scope>
    <source>
        <strain evidence="3">JCM 3369</strain>
    </source>
</reference>
<evidence type="ECO:0000256" key="1">
    <source>
        <dbReference type="SAM" id="Phobius"/>
    </source>
</evidence>
<name>A0ABW2CZB9_9ACTN</name>
<dbReference type="RefSeq" id="WP_160823382.1">
    <property type="nucleotide sequence ID" value="NZ_JBHSXS010000073.1"/>
</dbReference>
<gene>
    <name evidence="2" type="ORF">ACFQKB_46050</name>
</gene>
<evidence type="ECO:0000313" key="3">
    <source>
        <dbReference type="Proteomes" id="UP001596380"/>
    </source>
</evidence>
<evidence type="ECO:0000313" key="2">
    <source>
        <dbReference type="EMBL" id="MFC6887194.1"/>
    </source>
</evidence>
<keyword evidence="3" id="KW-1185">Reference proteome</keyword>
<proteinExistence type="predicted"/>
<accession>A0ABW2CZB9</accession>
<dbReference type="EMBL" id="JBHSXS010000073">
    <property type="protein sequence ID" value="MFC6887194.1"/>
    <property type="molecule type" value="Genomic_DNA"/>
</dbReference>
<keyword evidence="1" id="KW-0812">Transmembrane</keyword>
<comment type="caution">
    <text evidence="2">The sequence shown here is derived from an EMBL/GenBank/DDBJ whole genome shotgun (WGS) entry which is preliminary data.</text>
</comment>
<feature type="transmembrane region" description="Helical" evidence="1">
    <location>
        <begin position="58"/>
        <end position="76"/>
    </location>
</feature>
<dbReference type="InterPro" id="IPR025962">
    <property type="entry name" value="SdpI/YhfL"/>
</dbReference>
<feature type="transmembrane region" description="Helical" evidence="1">
    <location>
        <begin position="83"/>
        <end position="108"/>
    </location>
</feature>
<protein>
    <submittedName>
        <fullName evidence="2">SdpI family protein</fullName>
    </submittedName>
</protein>
<keyword evidence="1" id="KW-0472">Membrane</keyword>
<organism evidence="2 3">
    <name type="scientific">Actinomadura yumaensis</name>
    <dbReference type="NCBI Taxonomy" id="111807"/>
    <lineage>
        <taxon>Bacteria</taxon>
        <taxon>Bacillati</taxon>
        <taxon>Actinomycetota</taxon>
        <taxon>Actinomycetes</taxon>
        <taxon>Streptosporangiales</taxon>
        <taxon>Thermomonosporaceae</taxon>
        <taxon>Actinomadura</taxon>
    </lineage>
</organism>